<protein>
    <submittedName>
        <fullName evidence="2">Uncharacterized protein</fullName>
    </submittedName>
</protein>
<evidence type="ECO:0000313" key="2">
    <source>
        <dbReference type="EMBL" id="OIW30050.1"/>
    </source>
</evidence>
<proteinExistence type="predicted"/>
<gene>
    <name evidence="2" type="ORF">CONLIGDRAFT_356072</name>
</gene>
<keyword evidence="3" id="KW-1185">Reference proteome</keyword>
<evidence type="ECO:0000313" key="3">
    <source>
        <dbReference type="Proteomes" id="UP000182658"/>
    </source>
</evidence>
<feature type="region of interest" description="Disordered" evidence="1">
    <location>
        <begin position="36"/>
        <end position="62"/>
    </location>
</feature>
<dbReference type="Proteomes" id="UP000182658">
    <property type="component" value="Unassembled WGS sequence"/>
</dbReference>
<evidence type="ECO:0000256" key="1">
    <source>
        <dbReference type="SAM" id="MobiDB-lite"/>
    </source>
</evidence>
<sequence>MKSNHSQGRGTRSSPFASRIFSMMSSRMRRLDMPRIPPPSAGVSAAGQAGRTQLTEREDPQRHARSCHRAWVAAVLPVVCMSRTLQKVEEVMAEEQRATVTGCRAATCVCGCIGCLSWACLQRIPSAGADHGGRGIQGPVQGLLTVHLIDACIGAYSKREG</sequence>
<dbReference type="AlphaFoldDB" id="A0A1J7JQM3"/>
<reference evidence="2 3" key="1">
    <citation type="submission" date="2016-10" db="EMBL/GenBank/DDBJ databases">
        <title>Draft genome sequence of Coniochaeta ligniaria NRRL30616, a lignocellulolytic fungus for bioabatement of inhibitors in plant biomass hydrolysates.</title>
        <authorList>
            <consortium name="DOE Joint Genome Institute"/>
            <person name="Jimenez D.J."/>
            <person name="Hector R.E."/>
            <person name="Riley R."/>
            <person name="Sun H."/>
            <person name="Grigoriev I.V."/>
            <person name="Van Elsas J.D."/>
            <person name="Nichols N.N."/>
        </authorList>
    </citation>
    <scope>NUCLEOTIDE SEQUENCE [LARGE SCALE GENOMIC DNA]</scope>
    <source>
        <strain evidence="2 3">NRRL 30616</strain>
    </source>
</reference>
<dbReference type="EMBL" id="KV875097">
    <property type="protein sequence ID" value="OIW30050.1"/>
    <property type="molecule type" value="Genomic_DNA"/>
</dbReference>
<accession>A0A1J7JQM3</accession>
<name>A0A1J7JQM3_9PEZI</name>
<organism evidence="2 3">
    <name type="scientific">Coniochaeta ligniaria NRRL 30616</name>
    <dbReference type="NCBI Taxonomy" id="1408157"/>
    <lineage>
        <taxon>Eukaryota</taxon>
        <taxon>Fungi</taxon>
        <taxon>Dikarya</taxon>
        <taxon>Ascomycota</taxon>
        <taxon>Pezizomycotina</taxon>
        <taxon>Sordariomycetes</taxon>
        <taxon>Sordariomycetidae</taxon>
        <taxon>Coniochaetales</taxon>
        <taxon>Coniochaetaceae</taxon>
        <taxon>Coniochaeta</taxon>
    </lineage>
</organism>
<dbReference type="InParanoid" id="A0A1J7JQM3"/>